<sequence length="49" mass="5782">MENEKTNTQNELNSSSSNSKNTIVIVHGAWSSANDWLRYKFQTPYFWRT</sequence>
<proteinExistence type="predicted"/>
<evidence type="ECO:0008006" key="3">
    <source>
        <dbReference type="Google" id="ProtNLM"/>
    </source>
</evidence>
<dbReference type="EMBL" id="FRBX01000008">
    <property type="protein sequence ID" value="SHN19576.1"/>
    <property type="molecule type" value="Genomic_DNA"/>
</dbReference>
<keyword evidence="2" id="KW-1185">Reference proteome</keyword>
<evidence type="ECO:0000313" key="1">
    <source>
        <dbReference type="EMBL" id="SHN19576.1"/>
    </source>
</evidence>
<reference evidence="1 2" key="1">
    <citation type="submission" date="2016-11" db="EMBL/GenBank/DDBJ databases">
        <authorList>
            <person name="Varghese N."/>
            <person name="Submissions S."/>
        </authorList>
    </citation>
    <scope>NUCLEOTIDE SEQUENCE [LARGE SCALE GENOMIC DNA]</scope>
    <source>
        <strain evidence="1 2">DSM 6368</strain>
    </source>
</reference>
<gene>
    <name evidence="1" type="ORF">SAMN05444387_4604</name>
</gene>
<name>A0ABY1J9N6_9FLAO</name>
<comment type="caution">
    <text evidence="1">The sequence shown here is derived from an EMBL/GenBank/DDBJ whole genome shotgun (WGS) entry which is preliminary data.</text>
</comment>
<protein>
    <recommendedName>
        <fullName evidence="3">Alpha/beta hydrolase</fullName>
    </recommendedName>
</protein>
<dbReference type="Proteomes" id="UP000184216">
    <property type="component" value="Unassembled WGS sequence"/>
</dbReference>
<accession>A0ABY1J9N6</accession>
<evidence type="ECO:0000313" key="2">
    <source>
        <dbReference type="Proteomes" id="UP000184216"/>
    </source>
</evidence>
<organism evidence="1 2">
    <name type="scientific">Flavobacterium pectinovorum</name>
    <dbReference type="NCBI Taxonomy" id="29533"/>
    <lineage>
        <taxon>Bacteria</taxon>
        <taxon>Pseudomonadati</taxon>
        <taxon>Bacteroidota</taxon>
        <taxon>Flavobacteriia</taxon>
        <taxon>Flavobacteriales</taxon>
        <taxon>Flavobacteriaceae</taxon>
        <taxon>Flavobacterium</taxon>
    </lineage>
</organism>